<feature type="transmembrane region" description="Helical" evidence="1">
    <location>
        <begin position="110"/>
        <end position="129"/>
    </location>
</feature>
<comment type="caution">
    <text evidence="2">The sequence shown here is derived from an EMBL/GenBank/DDBJ whole genome shotgun (WGS) entry which is preliminary data.</text>
</comment>
<evidence type="ECO:0008006" key="4">
    <source>
        <dbReference type="Google" id="ProtNLM"/>
    </source>
</evidence>
<feature type="transmembrane region" description="Helical" evidence="1">
    <location>
        <begin position="12"/>
        <end position="32"/>
    </location>
</feature>
<dbReference type="Proteomes" id="UP001501337">
    <property type="component" value="Unassembled WGS sequence"/>
</dbReference>
<keyword evidence="1" id="KW-0472">Membrane</keyword>
<name>A0ABP7NS65_9GAMM</name>
<protein>
    <recommendedName>
        <fullName evidence="4">DUF2127 domain-containing protein</fullName>
    </recommendedName>
</protein>
<organism evidence="2 3">
    <name type="scientific">Allohahella marinimesophila</name>
    <dbReference type="NCBI Taxonomy" id="1054972"/>
    <lineage>
        <taxon>Bacteria</taxon>
        <taxon>Pseudomonadati</taxon>
        <taxon>Pseudomonadota</taxon>
        <taxon>Gammaproteobacteria</taxon>
        <taxon>Oceanospirillales</taxon>
        <taxon>Hahellaceae</taxon>
        <taxon>Allohahella</taxon>
    </lineage>
</organism>
<dbReference type="RefSeq" id="WP_344803872.1">
    <property type="nucleotide sequence ID" value="NZ_BAABBO010000002.1"/>
</dbReference>
<accession>A0ABP7NS65</accession>
<feature type="transmembrane region" description="Helical" evidence="1">
    <location>
        <begin position="52"/>
        <end position="76"/>
    </location>
</feature>
<proteinExistence type="predicted"/>
<gene>
    <name evidence="2" type="ORF">GCM10022278_09590</name>
</gene>
<keyword evidence="1" id="KW-1133">Transmembrane helix</keyword>
<evidence type="ECO:0000256" key="1">
    <source>
        <dbReference type="SAM" id="Phobius"/>
    </source>
</evidence>
<evidence type="ECO:0000313" key="3">
    <source>
        <dbReference type="Proteomes" id="UP001501337"/>
    </source>
</evidence>
<keyword evidence="3" id="KW-1185">Reference proteome</keyword>
<reference evidence="3" key="1">
    <citation type="journal article" date="2019" name="Int. J. Syst. Evol. Microbiol.">
        <title>The Global Catalogue of Microorganisms (GCM) 10K type strain sequencing project: providing services to taxonomists for standard genome sequencing and annotation.</title>
        <authorList>
            <consortium name="The Broad Institute Genomics Platform"/>
            <consortium name="The Broad Institute Genome Sequencing Center for Infectious Disease"/>
            <person name="Wu L."/>
            <person name="Ma J."/>
        </authorList>
    </citation>
    <scope>NUCLEOTIDE SEQUENCE [LARGE SCALE GENOMIC DNA]</scope>
    <source>
        <strain evidence="3">JCM 17555</strain>
    </source>
</reference>
<keyword evidence="1" id="KW-0812">Transmembrane</keyword>
<feature type="transmembrane region" description="Helical" evidence="1">
    <location>
        <begin position="83"/>
        <end position="104"/>
    </location>
</feature>
<sequence length="145" mass="16292">MAISKQQFRLLIVAEILLGVAATVFTFYWQSPVVEKVQAFADSLEGLLSPDWYVALMGTAILLLIVYVVALIGLILFRNWARWLYVIDMVVAFPVIFYIVPVAVEGPLETMLLTMGEMLSGAIIALMFFSPVSKFFQREASTNYQ</sequence>
<evidence type="ECO:0000313" key="2">
    <source>
        <dbReference type="EMBL" id="GAA3952720.1"/>
    </source>
</evidence>
<dbReference type="EMBL" id="BAABBO010000002">
    <property type="protein sequence ID" value="GAA3952720.1"/>
    <property type="molecule type" value="Genomic_DNA"/>
</dbReference>